<evidence type="ECO:0000256" key="2">
    <source>
        <dbReference type="ARBA" id="ARBA00005510"/>
    </source>
</evidence>
<dbReference type="InterPro" id="IPR054502">
    <property type="entry name" value="bHLH-TF_ACT-like_plant"/>
</dbReference>
<feature type="compositionally biased region" description="Basic residues" evidence="7">
    <location>
        <begin position="38"/>
        <end position="51"/>
    </location>
</feature>
<feature type="region of interest" description="Disordered" evidence="7">
    <location>
        <begin position="281"/>
        <end position="301"/>
    </location>
</feature>
<dbReference type="GO" id="GO:0043565">
    <property type="term" value="F:sequence-specific DNA binding"/>
    <property type="evidence" value="ECO:0007669"/>
    <property type="project" value="TreeGrafter"/>
</dbReference>
<dbReference type="EnsemblPlants" id="OMERI03G04040.1">
    <property type="protein sequence ID" value="OMERI03G04040.1"/>
    <property type="gene ID" value="OMERI03G04040"/>
</dbReference>
<dbReference type="SMART" id="SM00353">
    <property type="entry name" value="HLH"/>
    <property type="match status" value="1"/>
</dbReference>
<dbReference type="InterPro" id="IPR011598">
    <property type="entry name" value="bHLH_dom"/>
</dbReference>
<dbReference type="GO" id="GO:0003700">
    <property type="term" value="F:DNA-binding transcription factor activity"/>
    <property type="evidence" value="ECO:0007669"/>
    <property type="project" value="TreeGrafter"/>
</dbReference>
<evidence type="ECO:0000313" key="9">
    <source>
        <dbReference type="EnsemblPlants" id="OMERI03G04040.1"/>
    </source>
</evidence>
<evidence type="ECO:0000256" key="5">
    <source>
        <dbReference type="ARBA" id="ARBA00023242"/>
    </source>
</evidence>
<feature type="coiled-coil region" evidence="6">
    <location>
        <begin position="237"/>
        <end position="264"/>
    </location>
</feature>
<evidence type="ECO:0000256" key="7">
    <source>
        <dbReference type="SAM" id="MobiDB-lite"/>
    </source>
</evidence>
<keyword evidence="3" id="KW-0805">Transcription regulation</keyword>
<dbReference type="Proteomes" id="UP000008021">
    <property type="component" value="Chromosome 3"/>
</dbReference>
<dbReference type="InterPro" id="IPR036638">
    <property type="entry name" value="HLH_DNA-bd_sf"/>
</dbReference>
<evidence type="ECO:0000256" key="6">
    <source>
        <dbReference type="SAM" id="Coils"/>
    </source>
</evidence>
<feature type="region of interest" description="Disordered" evidence="7">
    <location>
        <begin position="1"/>
        <end position="89"/>
    </location>
</feature>
<dbReference type="PANTHER" id="PTHR31945">
    <property type="entry name" value="TRANSCRIPTION FACTOR SCREAM2-RELATED"/>
    <property type="match status" value="1"/>
</dbReference>
<feature type="domain" description="BHLH" evidence="8">
    <location>
        <begin position="198"/>
        <end position="247"/>
    </location>
</feature>
<dbReference type="HOGENOM" id="CLU_035660_3_0_1"/>
<evidence type="ECO:0000256" key="1">
    <source>
        <dbReference type="ARBA" id="ARBA00004123"/>
    </source>
</evidence>
<accession>A0A0E0CVD7</accession>
<keyword evidence="10" id="KW-1185">Reference proteome</keyword>
<organism evidence="9">
    <name type="scientific">Oryza meridionalis</name>
    <dbReference type="NCBI Taxonomy" id="40149"/>
    <lineage>
        <taxon>Eukaryota</taxon>
        <taxon>Viridiplantae</taxon>
        <taxon>Streptophyta</taxon>
        <taxon>Embryophyta</taxon>
        <taxon>Tracheophyta</taxon>
        <taxon>Spermatophyta</taxon>
        <taxon>Magnoliopsida</taxon>
        <taxon>Liliopsida</taxon>
        <taxon>Poales</taxon>
        <taxon>Poaceae</taxon>
        <taxon>BOP clade</taxon>
        <taxon>Oryzoideae</taxon>
        <taxon>Oryzeae</taxon>
        <taxon>Oryzinae</taxon>
        <taxon>Oryza</taxon>
    </lineage>
</organism>
<comment type="subcellular location">
    <subcellularLocation>
        <location evidence="1">Nucleus</location>
    </subcellularLocation>
</comment>
<sequence length="417" mass="45486">MAAPSSLRGRNGDCGQRRLPSLPPFQFLPEEGGDRPVGRRRRRRVGPRRRLPSPLPPRSSRRREGRGRWGRRRRLRRGEAATMTPGAAPLPSQIRYTTIPYLINFPPTPMEAAADMGVLLDLYWHTPHIFDLAVADSLLMDGFGGGMYGPVAASPAMVENEYDESLPELYAYTSQSRYADSSSPDVVNSCSTAVASAAASSKNIAMERDRRKRLNEKLFALRAVVPKITKMDKASIVRDAIAHIEKLQEEERQLLDEISVLQSAAAVAATAVEDVDDSGVTMPSMKKLRSTPPLDGGGGALRVASSPPLQILEVETKETEDFYGLILQTSQSWPSDPQLQVSKVGEKTVAVSIRCAKTRGAMAKVCHAVESLHLKVVSASVAAVDGTIVHTMFVETEQMSGAQEMKQRIQSSLLSAP</sequence>
<dbReference type="PROSITE" id="PS50888">
    <property type="entry name" value="BHLH"/>
    <property type="match status" value="1"/>
</dbReference>
<dbReference type="Pfam" id="PF00010">
    <property type="entry name" value="HLH"/>
    <property type="match status" value="1"/>
</dbReference>
<dbReference type="InterPro" id="IPR051358">
    <property type="entry name" value="TF_AMS/ICE1/BHLH6-like"/>
</dbReference>
<feature type="compositionally biased region" description="Basic residues" evidence="7">
    <location>
        <begin position="59"/>
        <end position="76"/>
    </location>
</feature>
<name>A0A0E0CVD7_9ORYZ</name>
<keyword evidence="6" id="KW-0175">Coiled coil</keyword>
<dbReference type="Gramene" id="OMERI03G04040.1">
    <property type="protein sequence ID" value="OMERI03G04040.1"/>
    <property type="gene ID" value="OMERI03G04040"/>
</dbReference>
<dbReference type="STRING" id="40149.A0A0E0CVD7"/>
<evidence type="ECO:0000256" key="4">
    <source>
        <dbReference type="ARBA" id="ARBA00023163"/>
    </source>
</evidence>
<evidence type="ECO:0000313" key="10">
    <source>
        <dbReference type="Proteomes" id="UP000008021"/>
    </source>
</evidence>
<proteinExistence type="inferred from homology"/>
<reference evidence="9" key="2">
    <citation type="submission" date="2018-05" db="EMBL/GenBank/DDBJ databases">
        <title>OmerRS3 (Oryza meridionalis Reference Sequence Version 3).</title>
        <authorList>
            <person name="Zhang J."/>
            <person name="Kudrna D."/>
            <person name="Lee S."/>
            <person name="Talag J."/>
            <person name="Welchert J."/>
            <person name="Wing R.A."/>
        </authorList>
    </citation>
    <scope>NUCLEOTIDE SEQUENCE [LARGE SCALE GENOMIC DNA]</scope>
    <source>
        <strain evidence="9">cv. OR44</strain>
    </source>
</reference>
<keyword evidence="5" id="KW-0539">Nucleus</keyword>
<dbReference type="GO" id="GO:0046983">
    <property type="term" value="F:protein dimerization activity"/>
    <property type="evidence" value="ECO:0007669"/>
    <property type="project" value="InterPro"/>
</dbReference>
<dbReference type="eggNOG" id="ENOG502QWG4">
    <property type="taxonomic scope" value="Eukaryota"/>
</dbReference>
<evidence type="ECO:0000256" key="3">
    <source>
        <dbReference type="ARBA" id="ARBA00023015"/>
    </source>
</evidence>
<reference evidence="9" key="1">
    <citation type="submission" date="2015-04" db="UniProtKB">
        <authorList>
            <consortium name="EnsemblPlants"/>
        </authorList>
    </citation>
    <scope>IDENTIFICATION</scope>
</reference>
<comment type="similarity">
    <text evidence="2">Belongs to the bHLH protein family.</text>
</comment>
<protein>
    <recommendedName>
        <fullName evidence="8">BHLH domain-containing protein</fullName>
    </recommendedName>
</protein>
<dbReference type="GO" id="GO:0005634">
    <property type="term" value="C:nucleus"/>
    <property type="evidence" value="ECO:0007669"/>
    <property type="project" value="UniProtKB-SubCell"/>
</dbReference>
<evidence type="ECO:0000259" key="8">
    <source>
        <dbReference type="PROSITE" id="PS50888"/>
    </source>
</evidence>
<dbReference type="SUPFAM" id="SSF47459">
    <property type="entry name" value="HLH, helix-loop-helix DNA-binding domain"/>
    <property type="match status" value="1"/>
</dbReference>
<dbReference type="AlphaFoldDB" id="A0A0E0CVD7"/>
<keyword evidence="4" id="KW-0804">Transcription</keyword>
<dbReference type="PANTHER" id="PTHR31945:SF26">
    <property type="entry name" value="TRANSCRIPTION FACTOR BHLH35"/>
    <property type="match status" value="1"/>
</dbReference>
<dbReference type="Pfam" id="PF22754">
    <property type="entry name" value="bHLH-TF_ACT-like_plant"/>
    <property type="match status" value="1"/>
</dbReference>
<dbReference type="Gene3D" id="4.10.280.10">
    <property type="entry name" value="Helix-loop-helix DNA-binding domain"/>
    <property type="match status" value="1"/>
</dbReference>